<evidence type="ECO:0000313" key="2">
    <source>
        <dbReference type="Proteomes" id="UP000031668"/>
    </source>
</evidence>
<gene>
    <name evidence="1" type="ORF">RF11_14410</name>
</gene>
<protein>
    <submittedName>
        <fullName evidence="1">Uncharacterized protein</fullName>
    </submittedName>
</protein>
<accession>A0A0C2NCY7</accession>
<organism evidence="1 2">
    <name type="scientific">Thelohanellus kitauei</name>
    <name type="common">Myxosporean</name>
    <dbReference type="NCBI Taxonomy" id="669202"/>
    <lineage>
        <taxon>Eukaryota</taxon>
        <taxon>Metazoa</taxon>
        <taxon>Cnidaria</taxon>
        <taxon>Myxozoa</taxon>
        <taxon>Myxosporea</taxon>
        <taxon>Bivalvulida</taxon>
        <taxon>Platysporina</taxon>
        <taxon>Myxobolidae</taxon>
        <taxon>Thelohanellus</taxon>
    </lineage>
</organism>
<comment type="caution">
    <text evidence="1">The sequence shown here is derived from an EMBL/GenBank/DDBJ whole genome shotgun (WGS) entry which is preliminary data.</text>
</comment>
<dbReference type="Proteomes" id="UP000031668">
    <property type="component" value="Unassembled WGS sequence"/>
</dbReference>
<reference evidence="1 2" key="1">
    <citation type="journal article" date="2014" name="Genome Biol. Evol.">
        <title>The genome of the myxosporean Thelohanellus kitauei shows adaptations to nutrient acquisition within its fish host.</title>
        <authorList>
            <person name="Yang Y."/>
            <person name="Xiong J."/>
            <person name="Zhou Z."/>
            <person name="Huo F."/>
            <person name="Miao W."/>
            <person name="Ran C."/>
            <person name="Liu Y."/>
            <person name="Zhang J."/>
            <person name="Feng J."/>
            <person name="Wang M."/>
            <person name="Wang M."/>
            <person name="Wang L."/>
            <person name="Yao B."/>
        </authorList>
    </citation>
    <scope>NUCLEOTIDE SEQUENCE [LARGE SCALE GENOMIC DNA]</scope>
    <source>
        <strain evidence="1">Wuqing</strain>
    </source>
</reference>
<keyword evidence="2" id="KW-1185">Reference proteome</keyword>
<dbReference type="EMBL" id="JWZT01000524">
    <property type="protein sequence ID" value="KII74135.1"/>
    <property type="molecule type" value="Genomic_DNA"/>
</dbReference>
<sequence length="116" mass="13291">MNTRYEFEKHKIKFIIDDDKDKYITFTFSNVTIQSQCFIQKCEVKNSKYNEWDSSFKIDDVVSPCESDNRNYTTTSNGCRTLINHLADGWGECLESVSLSLSSSVGISMTTQSMTL</sequence>
<dbReference type="AlphaFoldDB" id="A0A0C2NCY7"/>
<evidence type="ECO:0000313" key="1">
    <source>
        <dbReference type="EMBL" id="KII74135.1"/>
    </source>
</evidence>
<name>A0A0C2NCY7_THEKT</name>
<proteinExistence type="predicted"/>